<feature type="region of interest" description="Disordered" evidence="8">
    <location>
        <begin position="187"/>
        <end position="324"/>
    </location>
</feature>
<gene>
    <name evidence="13" type="ORF">Vafri_17775</name>
</gene>
<feature type="compositionally biased region" description="Pro residues" evidence="8">
    <location>
        <begin position="196"/>
        <end position="274"/>
    </location>
</feature>
<evidence type="ECO:0000256" key="1">
    <source>
        <dbReference type="ARBA" id="ARBA00004370"/>
    </source>
</evidence>
<feature type="transmembrane region" description="Helical" evidence="9">
    <location>
        <begin position="1362"/>
        <end position="1380"/>
    </location>
</feature>
<proteinExistence type="predicted"/>
<evidence type="ECO:0000313" key="13">
    <source>
        <dbReference type="EMBL" id="GIL63766.1"/>
    </source>
</evidence>
<evidence type="ECO:0000259" key="11">
    <source>
        <dbReference type="PROSITE" id="PS50836"/>
    </source>
</evidence>
<name>A0A8J4BLA2_9CHLO</name>
<dbReference type="PANTHER" id="PTHR23130">
    <property type="entry name" value="CYTOCHROME B561 AND DOMON DOMAIN-CONTAINING PROTEIN"/>
    <property type="match status" value="1"/>
</dbReference>
<dbReference type="CDD" id="cd09631">
    <property type="entry name" value="DOMON_DOH"/>
    <property type="match status" value="4"/>
</dbReference>
<dbReference type="SMART" id="SM00664">
    <property type="entry name" value="DoH"/>
    <property type="match status" value="4"/>
</dbReference>
<feature type="compositionally biased region" description="Pro residues" evidence="8">
    <location>
        <begin position="527"/>
        <end position="580"/>
    </location>
</feature>
<feature type="region of interest" description="Disordered" evidence="8">
    <location>
        <begin position="1003"/>
        <end position="1031"/>
    </location>
</feature>
<evidence type="ECO:0000256" key="5">
    <source>
        <dbReference type="ARBA" id="ARBA00022982"/>
    </source>
</evidence>
<evidence type="ECO:0000256" key="8">
    <source>
        <dbReference type="SAM" id="MobiDB-lite"/>
    </source>
</evidence>
<evidence type="ECO:0008006" key="15">
    <source>
        <dbReference type="Google" id="ProtNLM"/>
    </source>
</evidence>
<feature type="transmembrane region" description="Helical" evidence="9">
    <location>
        <begin position="1392"/>
        <end position="1410"/>
    </location>
</feature>
<feature type="compositionally biased region" description="Pro residues" evidence="8">
    <location>
        <begin position="283"/>
        <end position="324"/>
    </location>
</feature>
<dbReference type="EMBL" id="BNCO01000060">
    <property type="protein sequence ID" value="GIL63766.1"/>
    <property type="molecule type" value="Genomic_DNA"/>
</dbReference>
<evidence type="ECO:0000256" key="2">
    <source>
        <dbReference type="ARBA" id="ARBA00022448"/>
    </source>
</evidence>
<keyword evidence="2" id="KW-0813">Transport</keyword>
<comment type="caution">
    <text evidence="13">The sequence shown here is derived from an EMBL/GenBank/DDBJ whole genome shotgun (WGS) entry which is preliminary data.</text>
</comment>
<dbReference type="PROSITE" id="PS50836">
    <property type="entry name" value="DOMON"/>
    <property type="match status" value="1"/>
</dbReference>
<dbReference type="PANTHER" id="PTHR23130:SF171">
    <property type="entry name" value="OS01G0895300 PROTEIN"/>
    <property type="match status" value="1"/>
</dbReference>
<feature type="chain" id="PRO_5035229165" description="Cytochrome b561 domain-containing protein" evidence="10">
    <location>
        <begin position="24"/>
        <end position="1452"/>
    </location>
</feature>
<dbReference type="SMART" id="SM00665">
    <property type="entry name" value="B561"/>
    <property type="match status" value="1"/>
</dbReference>
<feature type="domain" description="DOMON" evidence="11">
    <location>
        <begin position="364"/>
        <end position="499"/>
    </location>
</feature>
<feature type="transmembrane region" description="Helical" evidence="9">
    <location>
        <begin position="1322"/>
        <end position="1342"/>
    </location>
</feature>
<evidence type="ECO:0000256" key="9">
    <source>
        <dbReference type="SAM" id="Phobius"/>
    </source>
</evidence>
<keyword evidence="7 9" id="KW-0472">Membrane</keyword>
<dbReference type="InterPro" id="IPR005018">
    <property type="entry name" value="DOMON_domain"/>
</dbReference>
<dbReference type="Proteomes" id="UP000747399">
    <property type="component" value="Unassembled WGS sequence"/>
</dbReference>
<organism evidence="13 14">
    <name type="scientific">Volvox africanus</name>
    <dbReference type="NCBI Taxonomy" id="51714"/>
    <lineage>
        <taxon>Eukaryota</taxon>
        <taxon>Viridiplantae</taxon>
        <taxon>Chlorophyta</taxon>
        <taxon>core chlorophytes</taxon>
        <taxon>Chlorophyceae</taxon>
        <taxon>CS clade</taxon>
        <taxon>Chlamydomonadales</taxon>
        <taxon>Volvocaceae</taxon>
        <taxon>Volvox</taxon>
    </lineage>
</organism>
<keyword evidence="3 9" id="KW-0812">Transmembrane</keyword>
<keyword evidence="14" id="KW-1185">Reference proteome</keyword>
<feature type="region of interest" description="Disordered" evidence="8">
    <location>
        <begin position="773"/>
        <end position="802"/>
    </location>
</feature>
<dbReference type="InterPro" id="IPR045266">
    <property type="entry name" value="DOH_DOMON"/>
</dbReference>
<dbReference type="PRINTS" id="PR01217">
    <property type="entry name" value="PRICHEXTENSN"/>
</dbReference>
<dbReference type="Gene3D" id="1.20.120.1770">
    <property type="match status" value="1"/>
</dbReference>
<reference evidence="13" key="1">
    <citation type="journal article" date="2021" name="Proc. Natl. Acad. Sci. U.S.A.">
        <title>Three genomes in the algal genus Volvox reveal the fate of a haploid sex-determining region after a transition to homothallism.</title>
        <authorList>
            <person name="Yamamoto K."/>
            <person name="Hamaji T."/>
            <person name="Kawai-Toyooka H."/>
            <person name="Matsuzaki R."/>
            <person name="Takahashi F."/>
            <person name="Nishimura Y."/>
            <person name="Kawachi M."/>
            <person name="Noguchi H."/>
            <person name="Minakuchi Y."/>
            <person name="Umen J.G."/>
            <person name="Toyoda A."/>
            <person name="Nozaki H."/>
        </authorList>
    </citation>
    <scope>NUCLEOTIDE SEQUENCE</scope>
    <source>
        <strain evidence="13">NIES-3780</strain>
    </source>
</reference>
<feature type="signal peptide" evidence="10">
    <location>
        <begin position="1"/>
        <end position="23"/>
    </location>
</feature>
<protein>
    <recommendedName>
        <fullName evidence="15">Cytochrome b561 domain-containing protein</fullName>
    </recommendedName>
</protein>
<feature type="transmembrane region" description="Helical" evidence="9">
    <location>
        <begin position="1285"/>
        <end position="1310"/>
    </location>
</feature>
<feature type="transmembrane region" description="Helical" evidence="9">
    <location>
        <begin position="1245"/>
        <end position="1264"/>
    </location>
</feature>
<evidence type="ECO:0000256" key="7">
    <source>
        <dbReference type="ARBA" id="ARBA00023136"/>
    </source>
</evidence>
<dbReference type="InterPro" id="IPR006593">
    <property type="entry name" value="Cyt_b561/ferric_Rdtase_TM"/>
</dbReference>
<evidence type="ECO:0000256" key="6">
    <source>
        <dbReference type="ARBA" id="ARBA00022989"/>
    </source>
</evidence>
<dbReference type="GO" id="GO:0016020">
    <property type="term" value="C:membrane"/>
    <property type="evidence" value="ECO:0007669"/>
    <property type="project" value="UniProtKB-SubCell"/>
</dbReference>
<dbReference type="PROSITE" id="PS50939">
    <property type="entry name" value="CYTOCHROME_B561"/>
    <property type="match status" value="1"/>
</dbReference>
<feature type="region of interest" description="Disordered" evidence="8">
    <location>
        <begin position="527"/>
        <end position="586"/>
    </location>
</feature>
<feature type="compositionally biased region" description="Polar residues" evidence="8">
    <location>
        <begin position="1439"/>
        <end position="1452"/>
    </location>
</feature>
<evidence type="ECO:0000259" key="12">
    <source>
        <dbReference type="PROSITE" id="PS50939"/>
    </source>
</evidence>
<comment type="subcellular location">
    <subcellularLocation>
        <location evidence="1">Membrane</location>
    </subcellularLocation>
</comment>
<dbReference type="CDD" id="cd08760">
    <property type="entry name" value="Cyt_b561_FRRS1_like"/>
    <property type="match status" value="1"/>
</dbReference>
<evidence type="ECO:0000256" key="4">
    <source>
        <dbReference type="ARBA" id="ARBA00022729"/>
    </source>
</evidence>
<feature type="domain" description="Cytochrome b561" evidence="12">
    <location>
        <begin position="1212"/>
        <end position="1416"/>
    </location>
</feature>
<feature type="compositionally biased region" description="Pro residues" evidence="8">
    <location>
        <begin position="1018"/>
        <end position="1028"/>
    </location>
</feature>
<keyword evidence="5" id="KW-0249">Electron transport</keyword>
<evidence type="ECO:0000313" key="14">
    <source>
        <dbReference type="Proteomes" id="UP000747399"/>
    </source>
</evidence>
<evidence type="ECO:0000256" key="3">
    <source>
        <dbReference type="ARBA" id="ARBA00022692"/>
    </source>
</evidence>
<accession>A0A8J4BLA2</accession>
<feature type="region of interest" description="Disordered" evidence="8">
    <location>
        <begin position="1433"/>
        <end position="1452"/>
    </location>
</feature>
<evidence type="ECO:0000256" key="10">
    <source>
        <dbReference type="SAM" id="SignalP"/>
    </source>
</evidence>
<feature type="compositionally biased region" description="Pro residues" evidence="8">
    <location>
        <begin position="780"/>
        <end position="801"/>
    </location>
</feature>
<keyword evidence="6 9" id="KW-1133">Transmembrane helix</keyword>
<sequence length="1452" mass="151696">MNYLTKLLLVTSALLFSARLASPFPQYWYDALGVIGVPLPKGPTQCDSHPTEAVTVPNVDSPHPGSPTIDGSIAFAFRDAQSGALTTTLCPGKTSKLLLSFSDPRLALLTANTTSVAFSSPTPPSNDCPNRVDLGGSDSASAATAFDVSFDVPCSLAGQNLMFKVTSATNVKPTPWKQNSVEMPVSLGADCGTCASPPPPPPSPLPPPPPSPSLPPPRPSPPPPPPPSPSPPPRPSPPPPPPSLSPPPPPRPSPSPIPSSPPPPPRPSPSPSPLPQTAVPSTSPSPSPSSPPPAPSPSPLPPPPSPPPPPTPPTPPPPLPPPPPAVCAASSLGYQCMRQMGKVLLHWSVNTSSAPSGNGCTPANLTDVNASDIAQYGTLHMAVQANVTGYVGIGFGEDVEEMAPADIVFGWASGGDVSAFIGTFYTNETEYLGMNVTWPPASNPSWAYDMGVTQRSSASEDGGEVTTTICFSRRLAAEEALTSPNIDTDTPTVIIWAVGPERAFIQHDPDDVGGFLLTLNPAMVTAVPPPPPPPELPPPELPPPVQPPSLPPPSPPPPSPPPSAIDTPSLPPSPSSPPLAPTLSRPKDCAVSTLGYQCMATKDKVTLHWGINSSTAPANPCTPATRTTLTASDLAKDGTLHMAVQAKIPGYVAIGFNSNPSKMYPSDIALGRAGFPLNTYYASGEDLDTNDLTNPSWAYDTGVVYNSSTGITTICFSRRLVDSRAKASPDLLATSEGLAQLGLIWAISPFKALVQHASSNVGGFFLDLTQNSTLQKSENKPPPQALPPVTPPVTPPAPPPGTSSCVPSTLGYGCVATMDKVTLHWSINSSTAPANPCTPATRTTLTASDLAKDGTLHMAVQAKIPGYVAIGFNSNPSEMYPSDIALGWAGFPLNTYYASGEDLDTNDSTNPSWAYDTGVVYNSSTGITTICFSRRLVDSRAKASPDLRSATGSSNSISTSMGGRRHLLATSEGLAQLGLIWAISPSKALVQHASSNVGGFFLDPTQNGTLQESENKPPLLPAPSPPPGTSSCVPSTLGYGCVATMDKVTLHWSINSSTAPANPCTPATRTTLTASDLAKDGTLHMAVQAKIPGYVAIGFNSNPSKMYPSDIALGWAGFPLNTYYASGEDLDTNDSTNPSWAYDTGVVYNSSTGITTICFSRRLVDSRAKASPDLRSATGSSNSISTSMGGRRHLLATSEGLAQLGLIWAISPSKALVQHASSNVGGFFLDLNGGSLQESESDEKYWVNVHGALMAVAWGLLLPLGTLLPAHRWLLRDIKVAGKHLWFWLHMGCQLIGMALFIAGFVVAFVKFGEVEGEISEAHEKIGIAVMAAAGAQVVFAYIRPDPGAKKRGLWNLVHHNLGRLTILLAWANVYIGIYIAHTDFGASYTPWITPIAIVMGLLLITTLVLRLHRPKVGKDTAGDKAGDFDTLESAAATGEQSNKIANEGTQA</sequence>
<keyword evidence="4 10" id="KW-0732">Signal</keyword>